<evidence type="ECO:0000256" key="6">
    <source>
        <dbReference type="ARBA" id="ARBA00023014"/>
    </source>
</evidence>
<keyword evidence="4" id="KW-0479">Metal-binding</keyword>
<dbReference type="PROSITE" id="PS00198">
    <property type="entry name" value="4FE4S_FER_1"/>
    <property type="match status" value="2"/>
</dbReference>
<name>A0A498CLQ1_9FIRM</name>
<sequence length="385" mass="41171">MPQVSLIKTESYDPAEVERAVARHFELLGVEAFSPDARVTVKPNLIMRCPPERTATTHPAVIEAVVRQLQARGARRITIADSPGGLYTPQILSAAYEATGMAAVAGRTGASLNLSAGSRNVHVAEGALCRDFDVIDPVADADFVVNCCKLKTHCMTTLSCGVKNLFGCVPGLLKPQLHYRFPDGEQFARMLVDLSVLVKPGLTVADAVDAMEGDGPTGGRRRHVGLTAAAKYDGLYALDLVLAGLIGLGPDRVPMLAEAVRRGLCPDGVSGVELLGDPLPPVIEDFLMPASKKLNFSGSLPGPLAKAVDWLEPRLAPRPKVRERDCVGCGRCAESCPAKTITVTGGKAKIDYAKCIRCFCCHEMCPVRAIDIRSVPVFRFLSKGR</sequence>
<keyword evidence="9" id="KW-1185">Reference proteome</keyword>
<comment type="caution">
    <text evidence="8">The sequence shown here is derived from an EMBL/GenBank/DDBJ whole genome shotgun (WGS) entry which is preliminary data.</text>
</comment>
<dbReference type="RefSeq" id="WP_121587450.1">
    <property type="nucleotide sequence ID" value="NZ_RCHT01000032.1"/>
</dbReference>
<dbReference type="InterPro" id="IPR050157">
    <property type="entry name" value="PSI_iron-sulfur_center"/>
</dbReference>
<keyword evidence="6" id="KW-0411">Iron-sulfur</keyword>
<dbReference type="GO" id="GO:0051539">
    <property type="term" value="F:4 iron, 4 sulfur cluster binding"/>
    <property type="evidence" value="ECO:0007669"/>
    <property type="project" value="UniProtKB-KW"/>
</dbReference>
<gene>
    <name evidence="8" type="ORF">D4A47_12000</name>
</gene>
<comment type="function">
    <text evidence="1">Ferredoxins are iron-sulfur proteins that transfer electrons in a wide variety of metabolic reactions.</text>
</comment>
<organism evidence="8 9">
    <name type="scientific">Anaerotruncus massiliensis</name>
    <name type="common">ex Liu et al. 2021</name>
    <dbReference type="NCBI Taxonomy" id="2321404"/>
    <lineage>
        <taxon>Bacteria</taxon>
        <taxon>Bacillati</taxon>
        <taxon>Bacillota</taxon>
        <taxon>Clostridia</taxon>
        <taxon>Eubacteriales</taxon>
        <taxon>Oscillospiraceae</taxon>
        <taxon>Anaerotruncus</taxon>
    </lineage>
</organism>
<evidence type="ECO:0000256" key="3">
    <source>
        <dbReference type="ARBA" id="ARBA00022485"/>
    </source>
</evidence>
<feature type="domain" description="4Fe-4S ferredoxin-type" evidence="7">
    <location>
        <begin position="347"/>
        <end position="375"/>
    </location>
</feature>
<keyword evidence="5" id="KW-0408">Iron</keyword>
<dbReference type="InterPro" id="IPR017896">
    <property type="entry name" value="4Fe4S_Fe-S-bd"/>
</dbReference>
<accession>A0A498CLQ1</accession>
<dbReference type="SUPFAM" id="SSF54862">
    <property type="entry name" value="4Fe-4S ferredoxins"/>
    <property type="match status" value="1"/>
</dbReference>
<dbReference type="EMBL" id="RCHT01000032">
    <property type="protein sequence ID" value="RLL08557.1"/>
    <property type="molecule type" value="Genomic_DNA"/>
</dbReference>
<reference evidence="8 9" key="1">
    <citation type="submission" date="2018-10" db="EMBL/GenBank/DDBJ databases">
        <title>Anaerotruncus faecis sp. nov., isolated from human feces.</title>
        <authorList>
            <person name="Wang Y.-J."/>
        </authorList>
    </citation>
    <scope>NUCLEOTIDE SEQUENCE [LARGE SCALE GENOMIC DNA]</scope>
    <source>
        <strain evidence="8 9">22A2-44</strain>
    </source>
</reference>
<evidence type="ECO:0000259" key="7">
    <source>
        <dbReference type="PROSITE" id="PS51379"/>
    </source>
</evidence>
<dbReference type="Pfam" id="PF13237">
    <property type="entry name" value="Fer4_10"/>
    <property type="match status" value="1"/>
</dbReference>
<evidence type="ECO:0000313" key="8">
    <source>
        <dbReference type="EMBL" id="RLL08557.1"/>
    </source>
</evidence>
<dbReference type="GO" id="GO:0046872">
    <property type="term" value="F:metal ion binding"/>
    <property type="evidence" value="ECO:0007669"/>
    <property type="project" value="UniProtKB-KW"/>
</dbReference>
<dbReference type="PANTHER" id="PTHR24960">
    <property type="entry name" value="PHOTOSYSTEM I IRON-SULFUR CENTER-RELATED"/>
    <property type="match status" value="1"/>
</dbReference>
<protein>
    <recommendedName>
        <fullName evidence="2">Ferredoxin</fullName>
    </recommendedName>
</protein>
<evidence type="ECO:0000256" key="4">
    <source>
        <dbReference type="ARBA" id="ARBA00022723"/>
    </source>
</evidence>
<keyword evidence="3" id="KW-0004">4Fe-4S</keyword>
<evidence type="ECO:0000256" key="5">
    <source>
        <dbReference type="ARBA" id="ARBA00023004"/>
    </source>
</evidence>
<proteinExistence type="predicted"/>
<evidence type="ECO:0000256" key="2">
    <source>
        <dbReference type="ARBA" id="ARBA00013529"/>
    </source>
</evidence>
<dbReference type="Pfam" id="PF04015">
    <property type="entry name" value="DUF362"/>
    <property type="match status" value="1"/>
</dbReference>
<feature type="domain" description="4Fe-4S ferredoxin-type" evidence="7">
    <location>
        <begin position="317"/>
        <end position="346"/>
    </location>
</feature>
<dbReference type="Gene3D" id="3.30.70.20">
    <property type="match status" value="1"/>
</dbReference>
<dbReference type="Proteomes" id="UP000276301">
    <property type="component" value="Unassembled WGS sequence"/>
</dbReference>
<dbReference type="AlphaFoldDB" id="A0A498CLQ1"/>
<evidence type="ECO:0000256" key="1">
    <source>
        <dbReference type="ARBA" id="ARBA00003532"/>
    </source>
</evidence>
<dbReference type="PROSITE" id="PS51379">
    <property type="entry name" value="4FE4S_FER_2"/>
    <property type="match status" value="2"/>
</dbReference>
<dbReference type="InterPro" id="IPR007160">
    <property type="entry name" value="DUF362"/>
</dbReference>
<dbReference type="InterPro" id="IPR017900">
    <property type="entry name" value="4Fe4S_Fe_S_CS"/>
</dbReference>
<evidence type="ECO:0000313" key="9">
    <source>
        <dbReference type="Proteomes" id="UP000276301"/>
    </source>
</evidence>